<organism evidence="4 5">
    <name type="scientific">Rufibacter roseus</name>
    <dbReference type="NCBI Taxonomy" id="1567108"/>
    <lineage>
        <taxon>Bacteria</taxon>
        <taxon>Pseudomonadati</taxon>
        <taxon>Bacteroidota</taxon>
        <taxon>Cytophagia</taxon>
        <taxon>Cytophagales</taxon>
        <taxon>Hymenobacteraceae</taxon>
        <taxon>Rufibacter</taxon>
    </lineage>
</organism>
<evidence type="ECO:0000259" key="3">
    <source>
        <dbReference type="Pfam" id="PF13505"/>
    </source>
</evidence>
<evidence type="ECO:0000256" key="2">
    <source>
        <dbReference type="SAM" id="SignalP"/>
    </source>
</evidence>
<keyword evidence="1 2" id="KW-0732">Signal</keyword>
<feature type="signal peptide" evidence="2">
    <location>
        <begin position="1"/>
        <end position="20"/>
    </location>
</feature>
<dbReference type="InterPro" id="IPR027385">
    <property type="entry name" value="Beta-barrel_OMP"/>
</dbReference>
<evidence type="ECO:0000313" key="4">
    <source>
        <dbReference type="EMBL" id="MFC6996930.1"/>
    </source>
</evidence>
<comment type="caution">
    <text evidence="4">The sequence shown here is derived from an EMBL/GenBank/DDBJ whole genome shotgun (WGS) entry which is preliminary data.</text>
</comment>
<accession>A0ABW2DIU9</accession>
<dbReference type="Pfam" id="PF13505">
    <property type="entry name" value="OMP_b-brl"/>
    <property type="match status" value="1"/>
</dbReference>
<protein>
    <submittedName>
        <fullName evidence="4">Outer membrane beta-barrel protein</fullName>
    </submittedName>
</protein>
<proteinExistence type="predicted"/>
<reference evidence="5" key="1">
    <citation type="journal article" date="2019" name="Int. J. Syst. Evol. Microbiol.">
        <title>The Global Catalogue of Microorganisms (GCM) 10K type strain sequencing project: providing services to taxonomists for standard genome sequencing and annotation.</title>
        <authorList>
            <consortium name="The Broad Institute Genomics Platform"/>
            <consortium name="The Broad Institute Genome Sequencing Center for Infectious Disease"/>
            <person name="Wu L."/>
            <person name="Ma J."/>
        </authorList>
    </citation>
    <scope>NUCLEOTIDE SEQUENCE [LARGE SCALE GENOMIC DNA]</scope>
    <source>
        <strain evidence="5">CGMCC 4.7393</strain>
    </source>
</reference>
<dbReference type="Proteomes" id="UP001596405">
    <property type="component" value="Unassembled WGS sequence"/>
</dbReference>
<evidence type="ECO:0000256" key="1">
    <source>
        <dbReference type="ARBA" id="ARBA00022729"/>
    </source>
</evidence>
<dbReference type="RefSeq" id="WP_066622932.1">
    <property type="nucleotide sequence ID" value="NZ_JBHSYQ010000003.1"/>
</dbReference>
<evidence type="ECO:0000313" key="5">
    <source>
        <dbReference type="Proteomes" id="UP001596405"/>
    </source>
</evidence>
<sequence length="194" mass="21188">MKKVFFTIFLFSCLIASAQAQTEKGARLIGGSGSLYIDTEGPDNTTALSLTPRFGTFVADNIALGTGIPVAYSTTDYYKLYTIGLTPFVRGYFGSSPTKLLLEGRAGYNRVGTNFNDDYNYMNRPDAEGYFSYGFGAGVTQFLNEHVGIELMLNYDKANLSSNTFQSRGLTGITLNLGFQIYLSSVLSQITDPN</sequence>
<feature type="domain" description="Outer membrane protein beta-barrel" evidence="3">
    <location>
        <begin position="8"/>
        <end position="178"/>
    </location>
</feature>
<name>A0ABW2DIU9_9BACT</name>
<keyword evidence="5" id="KW-1185">Reference proteome</keyword>
<dbReference type="Gene3D" id="2.40.160.20">
    <property type="match status" value="1"/>
</dbReference>
<feature type="chain" id="PRO_5046596700" evidence="2">
    <location>
        <begin position="21"/>
        <end position="194"/>
    </location>
</feature>
<dbReference type="EMBL" id="JBHSYQ010000003">
    <property type="protein sequence ID" value="MFC6996930.1"/>
    <property type="molecule type" value="Genomic_DNA"/>
</dbReference>
<gene>
    <name evidence="4" type="ORF">ACFQHR_04800</name>
</gene>